<reference evidence="1 2" key="1">
    <citation type="submission" date="2018-04" db="EMBL/GenBank/DDBJ databases">
        <title>Genomic Encyclopedia of Archaeal and Bacterial Type Strains, Phase II (KMG-II): from individual species to whole genera.</title>
        <authorList>
            <person name="Goeker M."/>
        </authorList>
    </citation>
    <scope>NUCLEOTIDE SEQUENCE [LARGE SCALE GENOMIC DNA]</scope>
    <source>
        <strain evidence="1 2">DSM 21823</strain>
    </source>
</reference>
<dbReference type="EMBL" id="QBKP01000012">
    <property type="protein sequence ID" value="PTX47661.1"/>
    <property type="molecule type" value="Genomic_DNA"/>
</dbReference>
<gene>
    <name evidence="1" type="ORF">C8N34_112150</name>
</gene>
<evidence type="ECO:0000313" key="1">
    <source>
        <dbReference type="EMBL" id="PTX47661.1"/>
    </source>
</evidence>
<comment type="caution">
    <text evidence="1">The sequence shown here is derived from an EMBL/GenBank/DDBJ whole genome shotgun (WGS) entry which is preliminary data.</text>
</comment>
<keyword evidence="2" id="KW-1185">Reference proteome</keyword>
<dbReference type="AlphaFoldDB" id="A0A2T6AV12"/>
<protein>
    <recommendedName>
        <fullName evidence="3">FlgN protein</fullName>
    </recommendedName>
</protein>
<evidence type="ECO:0000313" key="2">
    <source>
        <dbReference type="Proteomes" id="UP000244224"/>
    </source>
</evidence>
<dbReference type="Proteomes" id="UP000244224">
    <property type="component" value="Unassembled WGS sequence"/>
</dbReference>
<proteinExistence type="predicted"/>
<dbReference type="RefSeq" id="WP_054303119.1">
    <property type="nucleotide sequence ID" value="NZ_QBKP01000012.1"/>
</dbReference>
<evidence type="ECO:0008006" key="3">
    <source>
        <dbReference type="Google" id="ProtNLM"/>
    </source>
</evidence>
<sequence length="112" mass="12497">MANDVASDVRLRLEAIRQALISGDILSLVEEEGQLRQALQAAVGQIAPAERAELRRLAHENEALLRATRQGIRSALRRMAEIRDARVAFGTYDSGGRRKVIPHRPPETDRSF</sequence>
<organism evidence="1 2">
    <name type="scientific">Gemmobacter caeni</name>
    <dbReference type="NCBI Taxonomy" id="589035"/>
    <lineage>
        <taxon>Bacteria</taxon>
        <taxon>Pseudomonadati</taxon>
        <taxon>Pseudomonadota</taxon>
        <taxon>Alphaproteobacteria</taxon>
        <taxon>Rhodobacterales</taxon>
        <taxon>Paracoccaceae</taxon>
        <taxon>Gemmobacter</taxon>
    </lineage>
</organism>
<accession>A0A2T6AV12</accession>
<name>A0A2T6AV12_9RHOB</name>
<dbReference type="OrthoDB" id="7862860at2"/>